<dbReference type="RefSeq" id="WP_304560576.1">
    <property type="nucleotide sequence ID" value="NZ_JAUQSZ010000004.1"/>
</dbReference>
<dbReference type="Pfam" id="PF02798">
    <property type="entry name" value="GST_N"/>
    <property type="match status" value="1"/>
</dbReference>
<evidence type="ECO:0000313" key="3">
    <source>
        <dbReference type="Proteomes" id="UP001176468"/>
    </source>
</evidence>
<dbReference type="SFLD" id="SFLDG01150">
    <property type="entry name" value="Main.1:_Beta-like"/>
    <property type="match status" value="1"/>
</dbReference>
<dbReference type="SFLD" id="SFLDS00019">
    <property type="entry name" value="Glutathione_Transferase_(cytos"/>
    <property type="match status" value="1"/>
</dbReference>
<dbReference type="Proteomes" id="UP001176468">
    <property type="component" value="Unassembled WGS sequence"/>
</dbReference>
<name>A0ABT9A073_9SPHN</name>
<dbReference type="SFLD" id="SFLDG00358">
    <property type="entry name" value="Main_(cytGST)"/>
    <property type="match status" value="1"/>
</dbReference>
<dbReference type="InterPro" id="IPR004045">
    <property type="entry name" value="Glutathione_S-Trfase_N"/>
</dbReference>
<dbReference type="PANTHER" id="PTHR44051">
    <property type="entry name" value="GLUTATHIONE S-TRANSFERASE-RELATED"/>
    <property type="match status" value="1"/>
</dbReference>
<proteinExistence type="predicted"/>
<dbReference type="PROSITE" id="PS50404">
    <property type="entry name" value="GST_NTER"/>
    <property type="match status" value="1"/>
</dbReference>
<accession>A0ABT9A073</accession>
<feature type="domain" description="GST N-terminal" evidence="1">
    <location>
        <begin position="1"/>
        <end position="80"/>
    </location>
</feature>
<gene>
    <name evidence="2" type="ORF">Q5H94_07205</name>
</gene>
<dbReference type="InterPro" id="IPR036249">
    <property type="entry name" value="Thioredoxin-like_sf"/>
</dbReference>
<dbReference type="CDD" id="cd03046">
    <property type="entry name" value="GST_N_GTT1_like"/>
    <property type="match status" value="1"/>
</dbReference>
<dbReference type="SUPFAM" id="SSF47616">
    <property type="entry name" value="GST C-terminal domain-like"/>
    <property type="match status" value="1"/>
</dbReference>
<protein>
    <submittedName>
        <fullName evidence="2">Glutathione S-transferase</fullName>
    </submittedName>
</protein>
<organism evidence="2 3">
    <name type="scientific">Sphingomonas immobilis</name>
    <dbReference type="NCBI Taxonomy" id="3063997"/>
    <lineage>
        <taxon>Bacteria</taxon>
        <taxon>Pseudomonadati</taxon>
        <taxon>Pseudomonadota</taxon>
        <taxon>Alphaproteobacteria</taxon>
        <taxon>Sphingomonadales</taxon>
        <taxon>Sphingomonadaceae</taxon>
        <taxon>Sphingomonas</taxon>
    </lineage>
</organism>
<dbReference type="EMBL" id="JAUQSZ010000004">
    <property type="protein sequence ID" value="MDO7842107.1"/>
    <property type="molecule type" value="Genomic_DNA"/>
</dbReference>
<evidence type="ECO:0000313" key="2">
    <source>
        <dbReference type="EMBL" id="MDO7842107.1"/>
    </source>
</evidence>
<dbReference type="Gene3D" id="1.20.1050.10">
    <property type="match status" value="1"/>
</dbReference>
<dbReference type="PANTHER" id="PTHR44051:SF9">
    <property type="entry name" value="GLUTATHIONE S-TRANSFERASE 1"/>
    <property type="match status" value="1"/>
</dbReference>
<dbReference type="InterPro" id="IPR036282">
    <property type="entry name" value="Glutathione-S-Trfase_C_sf"/>
</dbReference>
<evidence type="ECO:0000259" key="1">
    <source>
        <dbReference type="PROSITE" id="PS50404"/>
    </source>
</evidence>
<comment type="caution">
    <text evidence="2">The sequence shown here is derived from an EMBL/GenBank/DDBJ whole genome shotgun (WGS) entry which is preliminary data.</text>
</comment>
<dbReference type="Gene3D" id="3.40.30.10">
    <property type="entry name" value="Glutaredoxin"/>
    <property type="match status" value="1"/>
</dbReference>
<dbReference type="InterPro" id="IPR040079">
    <property type="entry name" value="Glutathione_S-Trfase"/>
</dbReference>
<reference evidence="2" key="1">
    <citation type="submission" date="2023-07" db="EMBL/GenBank/DDBJ databases">
        <authorList>
            <person name="Kim M.K."/>
        </authorList>
    </citation>
    <scope>NUCLEOTIDE SEQUENCE</scope>
    <source>
        <strain evidence="2">CA1-15</strain>
    </source>
</reference>
<dbReference type="SUPFAM" id="SSF52833">
    <property type="entry name" value="Thioredoxin-like"/>
    <property type="match status" value="1"/>
</dbReference>
<keyword evidence="3" id="KW-1185">Reference proteome</keyword>
<sequence>MITVHHLTYSRSTRILWLLEEMGEPYEMVTWHRDAKMRAPHEMRKVHPLGKGPTIEDGERVIAESGAIIEYLVATYGKGRFGPAAGDADWPAYLEWLHFGESSAMLGIIMRMLGGRDGLPKHARAYADESIDLAMSSLETALERRDFLVGNALTGADVQIQYVIETAIALGLLGERPVLIAYNDRLTARPAYVRAIEKGGPTMLPRR</sequence>